<comment type="caution">
    <text evidence="1">The sequence shown here is derived from an EMBL/GenBank/DDBJ whole genome shotgun (WGS) entry which is preliminary data.</text>
</comment>
<organism evidence="1 2">
    <name type="scientific">Methanosarcina mazei</name>
    <name type="common">Methanosarcina frisia</name>
    <dbReference type="NCBI Taxonomy" id="2209"/>
    <lineage>
        <taxon>Archaea</taxon>
        <taxon>Methanobacteriati</taxon>
        <taxon>Methanobacteriota</taxon>
        <taxon>Stenosarchaea group</taxon>
        <taxon>Methanomicrobia</taxon>
        <taxon>Methanosarcinales</taxon>
        <taxon>Methanosarcinaceae</taxon>
        <taxon>Methanosarcina</taxon>
    </lineage>
</organism>
<dbReference type="Proteomes" id="UP000034817">
    <property type="component" value="Unassembled WGS sequence"/>
</dbReference>
<protein>
    <submittedName>
        <fullName evidence="1">Uncharacterized protein</fullName>
    </submittedName>
</protein>
<reference evidence="1 2" key="1">
    <citation type="journal article" date="2015" name="ISME J.">
        <title>Genomic and phenotypic differentiation among Methanosarcina mazei populations from Columbia River sediment.</title>
        <authorList>
            <person name="Youngblut N.D."/>
            <person name="Wirth J.S."/>
            <person name="Henriksen J.R."/>
            <person name="Smith M."/>
            <person name="Simon H."/>
            <person name="Metcalf W.W."/>
            <person name="Whitaker R.J."/>
        </authorList>
    </citation>
    <scope>NUCLEOTIDE SEQUENCE [LARGE SCALE GENOMIC DNA]</scope>
    <source>
        <strain evidence="1 2">3.H.A.2.4</strain>
    </source>
</reference>
<dbReference type="EMBL" id="JJPP01000091">
    <property type="protein sequence ID" value="KKG79039.1"/>
    <property type="molecule type" value="Genomic_DNA"/>
</dbReference>
<evidence type="ECO:0000313" key="1">
    <source>
        <dbReference type="EMBL" id="KKG79039.1"/>
    </source>
</evidence>
<dbReference type="AlphaFoldDB" id="A0A0F8II40"/>
<sequence>MEVDSVNGEVIILEKRYSERNLQLITGKKDICSHITDIPEEMLLLSEVIEDPRKLPYLLETFYTAQIKNEKAFHFALLRVQVDADIRMHEDIQKNQQRKYVAETLEKLLYGELMLSVGENSGLDDD</sequence>
<gene>
    <name evidence="1" type="ORF">DU55_18225</name>
</gene>
<accession>A0A0F8II40</accession>
<evidence type="ECO:0000313" key="2">
    <source>
        <dbReference type="Proteomes" id="UP000034817"/>
    </source>
</evidence>
<proteinExistence type="predicted"/>
<dbReference type="PATRIC" id="fig|2209.72.peg.3954"/>
<name>A0A0F8II40_METMZ</name>